<organism evidence="1 2">
    <name type="scientific">Panicum miliaceum</name>
    <name type="common">Proso millet</name>
    <name type="synonym">Broomcorn millet</name>
    <dbReference type="NCBI Taxonomy" id="4540"/>
    <lineage>
        <taxon>Eukaryota</taxon>
        <taxon>Viridiplantae</taxon>
        <taxon>Streptophyta</taxon>
        <taxon>Embryophyta</taxon>
        <taxon>Tracheophyta</taxon>
        <taxon>Spermatophyta</taxon>
        <taxon>Magnoliopsida</taxon>
        <taxon>Liliopsida</taxon>
        <taxon>Poales</taxon>
        <taxon>Poaceae</taxon>
        <taxon>PACMAD clade</taxon>
        <taxon>Panicoideae</taxon>
        <taxon>Panicodae</taxon>
        <taxon>Paniceae</taxon>
        <taxon>Panicinae</taxon>
        <taxon>Panicum</taxon>
        <taxon>Panicum sect. Panicum</taxon>
    </lineage>
</organism>
<gene>
    <name evidence="1" type="ORF">C2845_PM13G12970</name>
</gene>
<reference evidence="2" key="1">
    <citation type="journal article" date="2019" name="Nat. Commun.">
        <title>The genome of broomcorn millet.</title>
        <authorList>
            <person name="Zou C."/>
            <person name="Miki D."/>
            <person name="Li D."/>
            <person name="Tang Q."/>
            <person name="Xiao L."/>
            <person name="Rajput S."/>
            <person name="Deng P."/>
            <person name="Jia W."/>
            <person name="Huang R."/>
            <person name="Zhang M."/>
            <person name="Sun Y."/>
            <person name="Hu J."/>
            <person name="Fu X."/>
            <person name="Schnable P.S."/>
            <person name="Li F."/>
            <person name="Zhang H."/>
            <person name="Feng B."/>
            <person name="Zhu X."/>
            <person name="Liu R."/>
            <person name="Schnable J.C."/>
            <person name="Zhu J.-K."/>
            <person name="Zhang H."/>
        </authorList>
    </citation>
    <scope>NUCLEOTIDE SEQUENCE [LARGE SCALE GENOMIC DNA]</scope>
</reference>
<dbReference type="AlphaFoldDB" id="A0A3L6RPB6"/>
<dbReference type="Proteomes" id="UP000275267">
    <property type="component" value="Unassembled WGS sequence"/>
</dbReference>
<dbReference type="OrthoDB" id="694615at2759"/>
<keyword evidence="2" id="KW-1185">Reference proteome</keyword>
<comment type="caution">
    <text evidence="1">The sequence shown here is derived from an EMBL/GenBank/DDBJ whole genome shotgun (WGS) entry which is preliminary data.</text>
</comment>
<evidence type="ECO:0000313" key="2">
    <source>
        <dbReference type="Proteomes" id="UP000275267"/>
    </source>
</evidence>
<proteinExistence type="predicted"/>
<dbReference type="EMBL" id="PQIB02000008">
    <property type="protein sequence ID" value="RLN05635.1"/>
    <property type="molecule type" value="Genomic_DNA"/>
</dbReference>
<protein>
    <submittedName>
        <fullName evidence="1">Uncharacterized protein</fullName>
    </submittedName>
</protein>
<accession>A0A3L6RPB6</accession>
<evidence type="ECO:0000313" key="1">
    <source>
        <dbReference type="EMBL" id="RLN05635.1"/>
    </source>
</evidence>
<name>A0A3L6RPB6_PANMI</name>
<sequence length="194" mass="21106">MVGTAFVVPEQNLVPLSSATPVADVPPDFEKVLLSDIEFAVTLSDKSVSSMLNQSFIADQSVLFFLASIAIDQKVAASRVFIGPALPPAGLPLVPYSDSEDDEDVMEIEALPASAYSNKRHARKLMEPLEQPFVRRSRRLNPELDGFRTEASRGLAADIPPVYSISVANASSVAPHLSINNIRQLRPDIFRCSL</sequence>